<organism evidence="2 3">
    <name type="scientific">Colletotrichum navitas</name>
    <dbReference type="NCBI Taxonomy" id="681940"/>
    <lineage>
        <taxon>Eukaryota</taxon>
        <taxon>Fungi</taxon>
        <taxon>Dikarya</taxon>
        <taxon>Ascomycota</taxon>
        <taxon>Pezizomycotina</taxon>
        <taxon>Sordariomycetes</taxon>
        <taxon>Hypocreomycetidae</taxon>
        <taxon>Glomerellales</taxon>
        <taxon>Glomerellaceae</taxon>
        <taxon>Colletotrichum</taxon>
        <taxon>Colletotrichum graminicola species complex</taxon>
    </lineage>
</organism>
<gene>
    <name evidence="2" type="ORF">LY79DRAFT_204482</name>
</gene>
<dbReference type="RefSeq" id="XP_060419637.1">
    <property type="nucleotide sequence ID" value="XM_060551484.1"/>
</dbReference>
<evidence type="ECO:0000256" key="1">
    <source>
        <dbReference type="SAM" id="MobiDB-lite"/>
    </source>
</evidence>
<feature type="region of interest" description="Disordered" evidence="1">
    <location>
        <begin position="121"/>
        <end position="140"/>
    </location>
</feature>
<sequence length="235" mass="26094">MGDDTSTQVRPRFGRAFGGRGARGLLTGSELYVAQTRQRAHLCRPEVTSAGSRSAHVLPQDLCPAVDASRSTSIALLALLVALRWIQGEVAISVMSYDIDPSDSGEKYRLYIVWHGMARTRKEKKGEKNKPARLTHHQRGPFPKLDFCHTRVHTRVHTHPSPPPSPTKSSVEPVCQGSYQASWKRPRFAQEHTHIEKRIKSKLEAIKNKIQSGEAAESNKNRITVGGITSVWGTT</sequence>
<comment type="caution">
    <text evidence="2">The sequence shown here is derived from an EMBL/GenBank/DDBJ whole genome shotgun (WGS) entry which is preliminary data.</text>
</comment>
<dbReference type="EMBL" id="JAHLJV010000003">
    <property type="protein sequence ID" value="KAK1598975.1"/>
    <property type="molecule type" value="Genomic_DNA"/>
</dbReference>
<protein>
    <submittedName>
        <fullName evidence="2">Uncharacterized protein</fullName>
    </submittedName>
</protein>
<dbReference type="AlphaFoldDB" id="A0AAD8QAY2"/>
<name>A0AAD8QAY2_9PEZI</name>
<evidence type="ECO:0000313" key="2">
    <source>
        <dbReference type="EMBL" id="KAK1598975.1"/>
    </source>
</evidence>
<dbReference type="Proteomes" id="UP001230504">
    <property type="component" value="Unassembled WGS sequence"/>
</dbReference>
<accession>A0AAD8QAY2</accession>
<keyword evidence="3" id="KW-1185">Reference proteome</keyword>
<evidence type="ECO:0000313" key="3">
    <source>
        <dbReference type="Proteomes" id="UP001230504"/>
    </source>
</evidence>
<dbReference type="GeneID" id="85435724"/>
<proteinExistence type="predicted"/>
<reference evidence="2" key="1">
    <citation type="submission" date="2021-06" db="EMBL/GenBank/DDBJ databases">
        <title>Comparative genomics, transcriptomics and evolutionary studies reveal genomic signatures of adaptation to plant cell wall in hemibiotrophic fungi.</title>
        <authorList>
            <consortium name="DOE Joint Genome Institute"/>
            <person name="Baroncelli R."/>
            <person name="Diaz J.F."/>
            <person name="Benocci T."/>
            <person name="Peng M."/>
            <person name="Battaglia E."/>
            <person name="Haridas S."/>
            <person name="Andreopoulos W."/>
            <person name="Labutti K."/>
            <person name="Pangilinan J."/>
            <person name="Floch G.L."/>
            <person name="Makela M.R."/>
            <person name="Henrissat B."/>
            <person name="Grigoriev I.V."/>
            <person name="Crouch J.A."/>
            <person name="De Vries R.P."/>
            <person name="Sukno S.A."/>
            <person name="Thon M.R."/>
        </authorList>
    </citation>
    <scope>NUCLEOTIDE SEQUENCE</scope>
    <source>
        <strain evidence="2">CBS 125086</strain>
    </source>
</reference>